<dbReference type="CDD" id="cd00818">
    <property type="entry name" value="IleRS_core"/>
    <property type="match status" value="1"/>
</dbReference>
<dbReference type="Pfam" id="PF00133">
    <property type="entry name" value="tRNA-synt_1"/>
    <property type="match status" value="1"/>
</dbReference>
<keyword evidence="10" id="KW-0479">Metal-binding</keyword>
<keyword evidence="7 10" id="KW-0030">Aminoacyl-tRNA synthetase</keyword>
<comment type="catalytic activity">
    <reaction evidence="9 10">
        <text>tRNA(Ile) + L-isoleucine + ATP = L-isoleucyl-tRNA(Ile) + AMP + diphosphate</text>
        <dbReference type="Rhea" id="RHEA:11060"/>
        <dbReference type="Rhea" id="RHEA-COMP:9666"/>
        <dbReference type="Rhea" id="RHEA-COMP:9695"/>
        <dbReference type="ChEBI" id="CHEBI:30616"/>
        <dbReference type="ChEBI" id="CHEBI:33019"/>
        <dbReference type="ChEBI" id="CHEBI:58045"/>
        <dbReference type="ChEBI" id="CHEBI:78442"/>
        <dbReference type="ChEBI" id="CHEBI:78528"/>
        <dbReference type="ChEBI" id="CHEBI:456215"/>
        <dbReference type="EC" id="6.1.1.5"/>
    </reaction>
</comment>
<reference evidence="14" key="2">
    <citation type="submission" date="2021-04" db="EMBL/GenBank/DDBJ databases">
        <authorList>
            <person name="Gilroy R."/>
        </authorList>
    </citation>
    <scope>NUCLEOTIDE SEQUENCE</scope>
    <source>
        <strain evidence="14">ChiBcec16-3735</strain>
    </source>
</reference>
<keyword evidence="4 10" id="KW-0547">Nucleotide-binding</keyword>
<feature type="short sequence motif" description="'HIGH' region" evidence="10">
    <location>
        <begin position="93"/>
        <end position="103"/>
    </location>
</feature>
<dbReference type="Pfam" id="PF06827">
    <property type="entry name" value="zf-FPG_IleRS"/>
    <property type="match status" value="1"/>
</dbReference>
<comment type="cofactor">
    <cofactor evidence="10">
        <name>Zn(2+)</name>
        <dbReference type="ChEBI" id="CHEBI:29105"/>
    </cofactor>
    <text evidence="10">Binds 1 zinc ion per subunit.</text>
</comment>
<gene>
    <name evidence="10 14" type="primary">ileS</name>
    <name evidence="14" type="ORF">H9725_06940</name>
</gene>
<dbReference type="SUPFAM" id="SSF52374">
    <property type="entry name" value="Nucleotidylyl transferase"/>
    <property type="match status" value="1"/>
</dbReference>
<dbReference type="Gene3D" id="1.10.10.830">
    <property type="entry name" value="Ile-tRNA synthetase CP2 domain-like"/>
    <property type="match status" value="1"/>
</dbReference>
<evidence type="ECO:0000256" key="10">
    <source>
        <dbReference type="HAMAP-Rule" id="MF_02002"/>
    </source>
</evidence>
<dbReference type="InterPro" id="IPR009008">
    <property type="entry name" value="Val/Leu/Ile-tRNA-synth_edit"/>
</dbReference>
<organism evidence="14 15">
    <name type="scientific">Candidatus Faecalibacterium gallistercoris</name>
    <dbReference type="NCBI Taxonomy" id="2838579"/>
    <lineage>
        <taxon>Bacteria</taxon>
        <taxon>Bacillati</taxon>
        <taxon>Bacillota</taxon>
        <taxon>Clostridia</taxon>
        <taxon>Eubacteriales</taxon>
        <taxon>Oscillospiraceae</taxon>
        <taxon>Faecalibacterium</taxon>
    </lineage>
</organism>
<dbReference type="GO" id="GO:0002161">
    <property type="term" value="F:aminoacyl-tRNA deacylase activity"/>
    <property type="evidence" value="ECO:0007669"/>
    <property type="project" value="InterPro"/>
</dbReference>
<evidence type="ECO:0000256" key="9">
    <source>
        <dbReference type="ARBA" id="ARBA00048359"/>
    </source>
</evidence>
<dbReference type="GO" id="GO:0008270">
    <property type="term" value="F:zinc ion binding"/>
    <property type="evidence" value="ECO:0007669"/>
    <property type="project" value="UniProtKB-UniRule"/>
</dbReference>
<keyword evidence="2 10" id="KW-0963">Cytoplasm</keyword>
<accession>A0A9D2FFP5</accession>
<evidence type="ECO:0000256" key="3">
    <source>
        <dbReference type="ARBA" id="ARBA00022598"/>
    </source>
</evidence>
<dbReference type="EC" id="6.1.1.5" evidence="10"/>
<evidence type="ECO:0000256" key="7">
    <source>
        <dbReference type="ARBA" id="ARBA00023146"/>
    </source>
</evidence>
<dbReference type="InterPro" id="IPR009080">
    <property type="entry name" value="tRNAsynth_Ia_anticodon-bd"/>
</dbReference>
<dbReference type="SUPFAM" id="SSF47323">
    <property type="entry name" value="Anticodon-binding domain of a subclass of class I aminoacyl-tRNA synthetases"/>
    <property type="match status" value="1"/>
</dbReference>
<feature type="binding site" evidence="10">
    <location>
        <position position="598"/>
    </location>
    <ligand>
        <name>L-isoleucyl-5'-AMP</name>
        <dbReference type="ChEBI" id="CHEBI:178002"/>
    </ligand>
</feature>
<dbReference type="InterPro" id="IPR023585">
    <property type="entry name" value="Ile-tRNA-ligase_type1"/>
</dbReference>
<keyword evidence="10" id="KW-0862">Zinc</keyword>
<evidence type="ECO:0000256" key="8">
    <source>
        <dbReference type="ARBA" id="ARBA00025217"/>
    </source>
</evidence>
<feature type="binding site" evidence="10">
    <location>
        <position position="935"/>
    </location>
    <ligand>
        <name>Zn(2+)</name>
        <dbReference type="ChEBI" id="CHEBI:29105"/>
    </ligand>
</feature>
<dbReference type="Gene3D" id="1.10.730.20">
    <property type="match status" value="1"/>
</dbReference>
<dbReference type="InterPro" id="IPR013155">
    <property type="entry name" value="M/V/L/I-tRNA-synth_anticd-bd"/>
</dbReference>
<dbReference type="PANTHER" id="PTHR42765">
    <property type="entry name" value="SOLEUCYL-TRNA SYNTHETASE"/>
    <property type="match status" value="1"/>
</dbReference>
<feature type="binding site" evidence="10">
    <location>
        <position position="955"/>
    </location>
    <ligand>
        <name>Zn(2+)</name>
        <dbReference type="ChEBI" id="CHEBI:29105"/>
    </ligand>
</feature>
<protein>
    <recommendedName>
        <fullName evidence="10">Isoleucine--tRNA ligase</fullName>
        <ecNumber evidence="10">6.1.1.5</ecNumber>
    </recommendedName>
    <alternativeName>
        <fullName evidence="10">Isoleucyl-tRNA synthetase</fullName>
        <shortName evidence="10">IleRS</shortName>
    </alternativeName>
</protein>
<dbReference type="SUPFAM" id="SSF50677">
    <property type="entry name" value="ValRS/IleRS/LeuRS editing domain"/>
    <property type="match status" value="1"/>
</dbReference>
<dbReference type="FunFam" id="3.40.50.620:FF:000152">
    <property type="entry name" value="Isoleucine--tRNA ligase"/>
    <property type="match status" value="1"/>
</dbReference>
<dbReference type="Pfam" id="PF08264">
    <property type="entry name" value="Anticodon_1"/>
    <property type="match status" value="1"/>
</dbReference>
<dbReference type="HAMAP" id="MF_02002">
    <property type="entry name" value="Ile_tRNA_synth_type1"/>
    <property type="match status" value="1"/>
</dbReference>
<comment type="caution">
    <text evidence="14">The sequence shown here is derived from an EMBL/GenBank/DDBJ whole genome shotgun (WGS) entry which is preliminary data.</text>
</comment>
<evidence type="ECO:0000256" key="5">
    <source>
        <dbReference type="ARBA" id="ARBA00022840"/>
    </source>
</evidence>
<keyword evidence="3 10" id="KW-0436">Ligase</keyword>
<dbReference type="CDD" id="cd07960">
    <property type="entry name" value="Anticodon_Ia_Ile_BEm"/>
    <property type="match status" value="1"/>
</dbReference>
<dbReference type="GO" id="GO:0004822">
    <property type="term" value="F:isoleucine-tRNA ligase activity"/>
    <property type="evidence" value="ECO:0007669"/>
    <property type="project" value="UniProtKB-UniRule"/>
</dbReference>
<comment type="domain">
    <text evidence="10">IleRS has two distinct active sites: one for aminoacylation and one for editing. The misactivated valine is translocated from the active site to the editing site, which sterically excludes the correctly activated isoleucine. The single editing site contains two valyl binding pockets, one specific for each substrate (Val-AMP or Val-tRNA(Ile)).</text>
</comment>
<proteinExistence type="inferred from homology"/>
<feature type="binding site" evidence="10">
    <location>
        <position position="952"/>
    </location>
    <ligand>
        <name>Zn(2+)</name>
        <dbReference type="ChEBI" id="CHEBI:29105"/>
    </ligand>
</feature>
<dbReference type="GO" id="GO:0006428">
    <property type="term" value="P:isoleucyl-tRNA aminoacylation"/>
    <property type="evidence" value="ECO:0007669"/>
    <property type="project" value="UniProtKB-UniRule"/>
</dbReference>
<keyword evidence="6 10" id="KW-0648">Protein biosynthesis</keyword>
<dbReference type="Gene3D" id="3.40.50.620">
    <property type="entry name" value="HUPs"/>
    <property type="match status" value="2"/>
</dbReference>
<keyword evidence="5 10" id="KW-0067">ATP-binding</keyword>
<dbReference type="PROSITE" id="PS00178">
    <property type="entry name" value="AA_TRNA_LIGASE_I"/>
    <property type="match status" value="1"/>
</dbReference>
<dbReference type="InterPro" id="IPR001412">
    <property type="entry name" value="aa-tRNA-synth_I_CS"/>
</dbReference>
<dbReference type="PRINTS" id="PR00984">
    <property type="entry name" value="TRNASYNTHILE"/>
</dbReference>
<evidence type="ECO:0000259" key="12">
    <source>
        <dbReference type="Pfam" id="PF06827"/>
    </source>
</evidence>
<feature type="short sequence motif" description="'KMSKS' region" evidence="10">
    <location>
        <begin position="639"/>
        <end position="643"/>
    </location>
</feature>
<sequence length="961" mass="107432">MGQGRGRRRLPLLFSSAGTAGRASFLRSVEPVPKTKSQYDSTLHLPKTLFEMRAGLPKKEPAMLEDWDKNGLYEQLMKHNEGKPLFVLHDGPPYANGSIHMGTALNKIIKDIIIRQKNMEGYKAPYIPGFDTHGLPIELKALSSVGSKKKDISKLELRQICEKFATEHIGIMSDQFKRLGVIGDFEHPYLTLKPEFEARQIEIFGEMAKKGYIYKGLKPVYWCPECRTALAEAEIEYGEDDCDSIFVRFHVTQDPDGVLAKYGIPMDKTWFVIWTTTTWTLPANEAICLNGALEYSFVKFGGEYHIMATQLVESVMKACGITEYEVVGEPVSGAVFEGMRYQHVYLPKEGLVILGDHVTLESGSGCVHTAGGHGVDDFNVSQKYNVPITVPVDDGGYLTELSGKYAGQKVWDANKTILADLTAAGVVLGQVHIKHQYPHCWRCHNPIIFRATEQWFCSIDAFKEDVYKAVDSVQWMPEWGHDRMYGMVRDRSDWCISRQRTWGVPIPAFYCKKCGKYHITDATIQAVSDLFRREGSDAWYKYEAEQIIPAGEVCENCGGTEWTKDTDIMDVWFDSGSTWSAVLGERPELRYPADLYMEGADQFRGWFQSSLLTSVASQGVAPYKAVLCHGWVVDEQGKQMHKSAGNGVEPSEIIKDYGADIIRLWVASSDYTVDVRAGKNIFKQLSEAYRKIRNTARFILGNLDGFDPNTDMLPDDQLQEIDRWALAALDDLLKETDAGYAAYNFNKVYHAVYNFCVVAMSNFYLDVTKDRLYCTSGAARQAAQTAMYKILVALDKIIAPILCFTSQEIWDFMPKTEGMNRYVVFEAMPHAGQYAASEAFKAKWARLIAVRDEVKKALEIARNDKKIGASLEAAVTLYCGGEVYDLLNSVPMDELADLMIVSRVELVKGEGGAASAIEGLGITAGHATGDKCERCWKYTADIGSHPAHPTLCARCASVIEG</sequence>
<dbReference type="NCBIfam" id="TIGR00392">
    <property type="entry name" value="ileS"/>
    <property type="match status" value="1"/>
</dbReference>
<comment type="similarity">
    <text evidence="1 10">Belongs to the class-I aminoacyl-tRNA synthetase family. IleS type 1 subfamily.</text>
</comment>
<feature type="domain" description="Zinc finger FPG/IleRS-type" evidence="12">
    <location>
        <begin position="929"/>
        <end position="958"/>
    </location>
</feature>
<comment type="subcellular location">
    <subcellularLocation>
        <location evidence="10">Cytoplasm</location>
    </subcellularLocation>
</comment>
<dbReference type="InterPro" id="IPR002301">
    <property type="entry name" value="Ile-tRNA-ligase"/>
</dbReference>
<comment type="subunit">
    <text evidence="10">Monomer.</text>
</comment>
<evidence type="ECO:0000313" key="15">
    <source>
        <dbReference type="Proteomes" id="UP000824065"/>
    </source>
</evidence>
<feature type="domain" description="Aminoacyl-tRNA synthetase class Ia" evidence="11">
    <location>
        <begin position="63"/>
        <end position="676"/>
    </location>
</feature>
<dbReference type="AlphaFoldDB" id="A0A9D2FFP5"/>
<evidence type="ECO:0000256" key="6">
    <source>
        <dbReference type="ARBA" id="ARBA00022917"/>
    </source>
</evidence>
<feature type="domain" description="Methionyl/Valyl/Leucyl/Isoleucyl-tRNA synthetase anticodon-binding" evidence="13">
    <location>
        <begin position="722"/>
        <end position="876"/>
    </location>
</feature>
<dbReference type="GO" id="GO:0000049">
    <property type="term" value="F:tRNA binding"/>
    <property type="evidence" value="ECO:0007669"/>
    <property type="project" value="InterPro"/>
</dbReference>
<name>A0A9D2FFP5_9FIRM</name>
<evidence type="ECO:0000259" key="11">
    <source>
        <dbReference type="Pfam" id="PF00133"/>
    </source>
</evidence>
<feature type="binding site" evidence="10">
    <location>
        <position position="932"/>
    </location>
    <ligand>
        <name>Zn(2+)</name>
        <dbReference type="ChEBI" id="CHEBI:29105"/>
    </ligand>
</feature>
<dbReference type="InterPro" id="IPR014729">
    <property type="entry name" value="Rossmann-like_a/b/a_fold"/>
</dbReference>
<dbReference type="InterPro" id="IPR050081">
    <property type="entry name" value="Ile-tRNA_ligase"/>
</dbReference>
<dbReference type="GO" id="GO:0005524">
    <property type="term" value="F:ATP binding"/>
    <property type="evidence" value="ECO:0007669"/>
    <property type="project" value="UniProtKB-UniRule"/>
</dbReference>
<dbReference type="InterPro" id="IPR002300">
    <property type="entry name" value="aa-tRNA-synth_Ia"/>
</dbReference>
<evidence type="ECO:0000256" key="1">
    <source>
        <dbReference type="ARBA" id="ARBA00006887"/>
    </source>
</evidence>
<dbReference type="EMBL" id="DXBJ01000049">
    <property type="protein sequence ID" value="HIZ58300.1"/>
    <property type="molecule type" value="Genomic_DNA"/>
</dbReference>
<comment type="function">
    <text evidence="8 10">Catalyzes the attachment of isoleucine to tRNA(Ile). As IleRS can inadvertently accommodate and process structurally similar amino acids such as valine, to avoid such errors it has two additional distinct tRNA(Ile)-dependent editing activities. One activity is designated as 'pretransfer' editing and involves the hydrolysis of activated Val-AMP. The other activity is designated 'posttransfer' editing and involves deacylation of mischarged Val-tRNA(Ile).</text>
</comment>
<dbReference type="GO" id="GO:0005829">
    <property type="term" value="C:cytosol"/>
    <property type="evidence" value="ECO:0007669"/>
    <property type="project" value="TreeGrafter"/>
</dbReference>
<evidence type="ECO:0000256" key="4">
    <source>
        <dbReference type="ARBA" id="ARBA00022741"/>
    </source>
</evidence>
<dbReference type="Proteomes" id="UP000824065">
    <property type="component" value="Unassembled WGS sequence"/>
</dbReference>
<evidence type="ECO:0000313" key="14">
    <source>
        <dbReference type="EMBL" id="HIZ58300.1"/>
    </source>
</evidence>
<dbReference type="InterPro" id="IPR033708">
    <property type="entry name" value="Anticodon_Ile_BEm"/>
</dbReference>
<feature type="binding site" evidence="10">
    <location>
        <position position="642"/>
    </location>
    <ligand>
        <name>ATP</name>
        <dbReference type="ChEBI" id="CHEBI:30616"/>
    </ligand>
</feature>
<dbReference type="PANTHER" id="PTHR42765:SF1">
    <property type="entry name" value="ISOLEUCINE--TRNA LIGASE, MITOCHONDRIAL"/>
    <property type="match status" value="1"/>
</dbReference>
<dbReference type="InterPro" id="IPR010663">
    <property type="entry name" value="Znf_FPG/IleRS"/>
</dbReference>
<reference evidence="14" key="1">
    <citation type="journal article" date="2021" name="PeerJ">
        <title>Extensive microbial diversity within the chicken gut microbiome revealed by metagenomics and culture.</title>
        <authorList>
            <person name="Gilroy R."/>
            <person name="Ravi A."/>
            <person name="Getino M."/>
            <person name="Pursley I."/>
            <person name="Horton D.L."/>
            <person name="Alikhan N.F."/>
            <person name="Baker D."/>
            <person name="Gharbi K."/>
            <person name="Hall N."/>
            <person name="Watson M."/>
            <person name="Adriaenssens E.M."/>
            <person name="Foster-Nyarko E."/>
            <person name="Jarju S."/>
            <person name="Secka A."/>
            <person name="Antonio M."/>
            <person name="Oren A."/>
            <person name="Chaudhuri R.R."/>
            <person name="La Ragione R."/>
            <person name="Hildebrand F."/>
            <person name="Pallen M.J."/>
        </authorList>
    </citation>
    <scope>NUCLEOTIDE SEQUENCE</scope>
    <source>
        <strain evidence="14">ChiBcec16-3735</strain>
    </source>
</reference>
<evidence type="ECO:0000256" key="2">
    <source>
        <dbReference type="ARBA" id="ARBA00022490"/>
    </source>
</evidence>
<dbReference type="FunFam" id="1.10.730.20:FF:000001">
    <property type="entry name" value="Isoleucine--tRNA ligase"/>
    <property type="match status" value="1"/>
</dbReference>
<evidence type="ECO:0000259" key="13">
    <source>
        <dbReference type="Pfam" id="PF08264"/>
    </source>
</evidence>